<dbReference type="EMBL" id="SSND01000001">
    <property type="protein sequence ID" value="THD85152.1"/>
    <property type="molecule type" value="Genomic_DNA"/>
</dbReference>
<dbReference type="GO" id="GO:0016747">
    <property type="term" value="F:acyltransferase activity, transferring groups other than amino-acyl groups"/>
    <property type="evidence" value="ECO:0007669"/>
    <property type="project" value="InterPro"/>
</dbReference>
<dbReference type="InterPro" id="IPR016181">
    <property type="entry name" value="Acyl_CoA_acyltransferase"/>
</dbReference>
<keyword evidence="3" id="KW-1185">Reference proteome</keyword>
<sequence>MTTERQQIDIRTATAADLPEVHRMMIALAAHHGDQATITPAGFRTLTLDNPAARLLVARPAGSPVPHPVAYALILGWQDPATGRITHEIANLFVQAPFRRQGYARALVVAAGGLVDTEGGASLTVGAVEGNGPAATVCREMGMARVAEARFIVEPA</sequence>
<dbReference type="SUPFAM" id="SSF55729">
    <property type="entry name" value="Acyl-CoA N-acyltransferases (Nat)"/>
    <property type="match status" value="1"/>
</dbReference>
<dbReference type="OrthoDB" id="7651332at2"/>
<feature type="domain" description="N-acetyltransferase" evidence="1">
    <location>
        <begin position="8"/>
        <end position="156"/>
    </location>
</feature>
<protein>
    <recommendedName>
        <fullName evidence="1">N-acetyltransferase domain-containing protein</fullName>
    </recommendedName>
</protein>
<organism evidence="2 3">
    <name type="scientific">Aliigemmobacter aestuarii</name>
    <dbReference type="NCBI Taxonomy" id="1445661"/>
    <lineage>
        <taxon>Bacteria</taxon>
        <taxon>Pseudomonadati</taxon>
        <taxon>Pseudomonadota</taxon>
        <taxon>Alphaproteobacteria</taxon>
        <taxon>Rhodobacterales</taxon>
        <taxon>Paracoccaceae</taxon>
        <taxon>Aliigemmobacter</taxon>
    </lineage>
</organism>
<dbReference type="Proteomes" id="UP000309450">
    <property type="component" value="Unassembled WGS sequence"/>
</dbReference>
<gene>
    <name evidence="2" type="ORF">E7811_05420</name>
</gene>
<dbReference type="AlphaFoldDB" id="A0A4V6RS35"/>
<evidence type="ECO:0000259" key="1">
    <source>
        <dbReference type="PROSITE" id="PS51186"/>
    </source>
</evidence>
<evidence type="ECO:0000313" key="2">
    <source>
        <dbReference type="EMBL" id="THD85152.1"/>
    </source>
</evidence>
<reference evidence="2 3" key="1">
    <citation type="submission" date="2019-04" db="EMBL/GenBank/DDBJ databases">
        <title>Draft genome sequence of Gemmobacter aestuarii sp. nov.</title>
        <authorList>
            <person name="Hameed A."/>
            <person name="Lin S.-Y."/>
            <person name="Shahina M."/>
            <person name="Lai W.-A."/>
            <person name="Young C.-C."/>
        </authorList>
    </citation>
    <scope>NUCLEOTIDE SEQUENCE [LARGE SCALE GENOMIC DNA]</scope>
    <source>
        <strain evidence="2 3">CC-PW-75</strain>
    </source>
</reference>
<proteinExistence type="predicted"/>
<dbReference type="Pfam" id="PF00583">
    <property type="entry name" value="Acetyltransf_1"/>
    <property type="match status" value="1"/>
</dbReference>
<dbReference type="PROSITE" id="PS51186">
    <property type="entry name" value="GNAT"/>
    <property type="match status" value="1"/>
</dbReference>
<dbReference type="InterPro" id="IPR000182">
    <property type="entry name" value="GNAT_dom"/>
</dbReference>
<comment type="caution">
    <text evidence="2">The sequence shown here is derived from an EMBL/GenBank/DDBJ whole genome shotgun (WGS) entry which is preliminary data.</text>
</comment>
<accession>A0A4V6RS35</accession>
<dbReference type="RefSeq" id="WP_136393528.1">
    <property type="nucleotide sequence ID" value="NZ_SSND01000001.1"/>
</dbReference>
<name>A0A4V6RS35_9RHOB</name>
<evidence type="ECO:0000313" key="3">
    <source>
        <dbReference type="Proteomes" id="UP000309450"/>
    </source>
</evidence>
<dbReference type="Gene3D" id="3.40.630.30">
    <property type="match status" value="1"/>
</dbReference>